<dbReference type="OrthoDB" id="1092876at2"/>
<reference evidence="7" key="1">
    <citation type="submission" date="2016-11" db="EMBL/GenBank/DDBJ databases">
        <authorList>
            <person name="Varghese N."/>
            <person name="Submissions S."/>
        </authorList>
    </citation>
    <scope>NUCLEOTIDE SEQUENCE [LARGE SCALE GENOMIC DNA]</scope>
    <source>
        <strain evidence="7">DSM 16057</strain>
    </source>
</reference>
<dbReference type="GO" id="GO:0016491">
    <property type="term" value="F:oxidoreductase activity"/>
    <property type="evidence" value="ECO:0007669"/>
    <property type="project" value="UniProtKB-KW"/>
</dbReference>
<evidence type="ECO:0000313" key="7">
    <source>
        <dbReference type="Proteomes" id="UP000184529"/>
    </source>
</evidence>
<keyword evidence="7" id="KW-1185">Reference proteome</keyword>
<keyword evidence="1" id="KW-0479">Metal-binding</keyword>
<keyword evidence="3" id="KW-0408">Iron</keyword>
<dbReference type="InterPro" id="IPR003813">
    <property type="entry name" value="MvhD/FlpD"/>
</dbReference>
<name>A0A1M6JMI1_9FIRM</name>
<evidence type="ECO:0000256" key="3">
    <source>
        <dbReference type="ARBA" id="ARBA00023004"/>
    </source>
</evidence>
<organism evidence="6 7">
    <name type="scientific">Desulfofundulus thermosubterraneus DSM 16057</name>
    <dbReference type="NCBI Taxonomy" id="1121432"/>
    <lineage>
        <taxon>Bacteria</taxon>
        <taxon>Bacillati</taxon>
        <taxon>Bacillota</taxon>
        <taxon>Clostridia</taxon>
        <taxon>Eubacteriales</taxon>
        <taxon>Peptococcaceae</taxon>
        <taxon>Desulfofundulus</taxon>
    </lineage>
</organism>
<dbReference type="GO" id="GO:0051536">
    <property type="term" value="F:iron-sulfur cluster binding"/>
    <property type="evidence" value="ECO:0007669"/>
    <property type="project" value="UniProtKB-KW"/>
</dbReference>
<dbReference type="Pfam" id="PF02662">
    <property type="entry name" value="FlpD"/>
    <property type="match status" value="1"/>
</dbReference>
<dbReference type="EMBL" id="FQZM01000036">
    <property type="protein sequence ID" value="SHJ47917.1"/>
    <property type="molecule type" value="Genomic_DNA"/>
</dbReference>
<evidence type="ECO:0000313" key="6">
    <source>
        <dbReference type="EMBL" id="SHJ47917.1"/>
    </source>
</evidence>
<evidence type="ECO:0000259" key="5">
    <source>
        <dbReference type="Pfam" id="PF02662"/>
    </source>
</evidence>
<accession>A0A1M6JMI1</accession>
<dbReference type="Proteomes" id="UP000184529">
    <property type="component" value="Unassembled WGS sequence"/>
</dbReference>
<proteinExistence type="predicted"/>
<dbReference type="GO" id="GO:0046872">
    <property type="term" value="F:metal ion binding"/>
    <property type="evidence" value="ECO:0007669"/>
    <property type="project" value="UniProtKB-KW"/>
</dbReference>
<evidence type="ECO:0000256" key="1">
    <source>
        <dbReference type="ARBA" id="ARBA00022723"/>
    </source>
</evidence>
<keyword evidence="2" id="KW-0560">Oxidoreductase</keyword>
<dbReference type="AlphaFoldDB" id="A0A1M6JMI1"/>
<keyword evidence="4" id="KW-0411">Iron-sulfur</keyword>
<sequence length="142" mass="15298">MPGQANTDKDFSPKILVFSTNNISDPGIDLAGSSHMHYPPSVMVISMPCTSGIKPEWILYAVEKGFDGVFLGADGEECAYLPDCAERTSGIVEKAQELLGRKGFEPQRVRMSAICSVCAGPFASHMKEFSEALKKLGPARKG</sequence>
<evidence type="ECO:0000256" key="2">
    <source>
        <dbReference type="ARBA" id="ARBA00023002"/>
    </source>
</evidence>
<dbReference type="STRING" id="1121432.SAMN02745219_02656"/>
<gene>
    <name evidence="6" type="ORF">SAMN02745219_02656</name>
</gene>
<dbReference type="RefSeq" id="WP_072870298.1">
    <property type="nucleotide sequence ID" value="NZ_FQZM01000036.1"/>
</dbReference>
<feature type="domain" description="F420-non-reducing hydrogenase iron-sulfur subunit D" evidence="5">
    <location>
        <begin position="15"/>
        <end position="137"/>
    </location>
</feature>
<evidence type="ECO:0000256" key="4">
    <source>
        <dbReference type="ARBA" id="ARBA00023014"/>
    </source>
</evidence>
<protein>
    <submittedName>
        <fullName evidence="6">Coenzyme F420-reducing hydrogenase, delta subunit</fullName>
    </submittedName>
</protein>